<protein>
    <submittedName>
        <fullName evidence="2">Uncharacterized protein</fullName>
    </submittedName>
</protein>
<dbReference type="VEuPathDB" id="VectorBase:AMEM010954"/>
<sequence length="132" mass="13621">MANLGRGSSALSGLAYTTNRRAPVDSDPATIKLDEDVCRCSIRSPADGLTKCWKRRCFPPTVADGAGSAKPINQFGAENHQLVRPGRDPVSGGSQFPFPGGFEGPGTAGGVQCGALGASFSAVVNEWVAPDD</sequence>
<evidence type="ECO:0000313" key="2">
    <source>
        <dbReference type="EnsemblMetazoa" id="AMEM010954-PA"/>
    </source>
</evidence>
<proteinExistence type="predicted"/>
<organism evidence="2 3">
    <name type="scientific">Anopheles merus</name>
    <name type="common">Mosquito</name>
    <dbReference type="NCBI Taxonomy" id="30066"/>
    <lineage>
        <taxon>Eukaryota</taxon>
        <taxon>Metazoa</taxon>
        <taxon>Ecdysozoa</taxon>
        <taxon>Arthropoda</taxon>
        <taxon>Hexapoda</taxon>
        <taxon>Insecta</taxon>
        <taxon>Pterygota</taxon>
        <taxon>Neoptera</taxon>
        <taxon>Endopterygota</taxon>
        <taxon>Diptera</taxon>
        <taxon>Nematocera</taxon>
        <taxon>Culicoidea</taxon>
        <taxon>Culicidae</taxon>
        <taxon>Anophelinae</taxon>
        <taxon>Anopheles</taxon>
    </lineage>
</organism>
<accession>A0A182V933</accession>
<evidence type="ECO:0000256" key="1">
    <source>
        <dbReference type="SAM" id="MobiDB-lite"/>
    </source>
</evidence>
<evidence type="ECO:0000313" key="3">
    <source>
        <dbReference type="Proteomes" id="UP000075903"/>
    </source>
</evidence>
<keyword evidence="3" id="KW-1185">Reference proteome</keyword>
<dbReference type="Proteomes" id="UP000075903">
    <property type="component" value="Unassembled WGS sequence"/>
</dbReference>
<name>A0A182V933_ANOME</name>
<reference evidence="2" key="1">
    <citation type="submission" date="2020-05" db="UniProtKB">
        <authorList>
            <consortium name="EnsemblMetazoa"/>
        </authorList>
    </citation>
    <scope>IDENTIFICATION</scope>
    <source>
        <strain evidence="2">MAF</strain>
    </source>
</reference>
<feature type="region of interest" description="Disordered" evidence="1">
    <location>
        <begin position="84"/>
        <end position="105"/>
    </location>
</feature>
<dbReference type="EnsemblMetazoa" id="AMEM010954-RA">
    <property type="protein sequence ID" value="AMEM010954-PA"/>
    <property type="gene ID" value="AMEM010954"/>
</dbReference>
<dbReference type="AlphaFoldDB" id="A0A182V933"/>